<dbReference type="AlphaFoldDB" id="A0A7R9MHX6"/>
<dbReference type="CDD" id="cd21450">
    <property type="entry name" value="DLC-like_DYNLL1-like"/>
    <property type="match status" value="1"/>
</dbReference>
<dbReference type="EMBL" id="OC935471">
    <property type="protein sequence ID" value="CAD7660572.1"/>
    <property type="molecule type" value="Genomic_DNA"/>
</dbReference>
<organism evidence="1">
    <name type="scientific">Oppiella nova</name>
    <dbReference type="NCBI Taxonomy" id="334625"/>
    <lineage>
        <taxon>Eukaryota</taxon>
        <taxon>Metazoa</taxon>
        <taxon>Ecdysozoa</taxon>
        <taxon>Arthropoda</taxon>
        <taxon>Chelicerata</taxon>
        <taxon>Arachnida</taxon>
        <taxon>Acari</taxon>
        <taxon>Acariformes</taxon>
        <taxon>Sarcoptiformes</taxon>
        <taxon>Oribatida</taxon>
        <taxon>Brachypylina</taxon>
        <taxon>Oppioidea</taxon>
        <taxon>Oppiidae</taxon>
        <taxon>Oppiella</taxon>
    </lineage>
</organism>
<dbReference type="SUPFAM" id="SSF54648">
    <property type="entry name" value="DLC"/>
    <property type="match status" value="1"/>
</dbReference>
<evidence type="ECO:0000313" key="2">
    <source>
        <dbReference type="Proteomes" id="UP000728032"/>
    </source>
</evidence>
<dbReference type="GO" id="GO:0030286">
    <property type="term" value="C:dynein complex"/>
    <property type="evidence" value="ECO:0007669"/>
    <property type="project" value="InterPro"/>
</dbReference>
<keyword evidence="2" id="KW-1185">Reference proteome</keyword>
<dbReference type="Proteomes" id="UP000728032">
    <property type="component" value="Unassembled WGS sequence"/>
</dbReference>
<accession>A0A7R9MHX6</accession>
<dbReference type="EMBL" id="CAJPVJ010020646">
    <property type="protein sequence ID" value="CAG2177710.1"/>
    <property type="molecule type" value="Genomic_DNA"/>
</dbReference>
<sequence length="140" mass="16373">MSGYNIDRFVNLSETERDELTCNRGCDEVLKLENLTQHTVDAAELSKHLKQQLEYEFGDHWHVIAGKKYEFGSNCTCETGHFLSVEFDKLFIVMYMTHDSYYDSFKRSMLSDAKKIVLDAIAKQDSWDKMITKWPTVEGW</sequence>
<gene>
    <name evidence="1" type="ORF">ONB1V03_LOCUS17138</name>
</gene>
<dbReference type="InterPro" id="IPR001372">
    <property type="entry name" value="Dynein_light_chain_typ-1/2"/>
</dbReference>
<protein>
    <recommendedName>
        <fullName evidence="3">Dynein light chain</fullName>
    </recommendedName>
</protein>
<dbReference type="Pfam" id="PF01221">
    <property type="entry name" value="Dynein_light"/>
    <property type="match status" value="1"/>
</dbReference>
<name>A0A7R9MHX6_9ACAR</name>
<dbReference type="InterPro" id="IPR037177">
    <property type="entry name" value="DLC_sf"/>
</dbReference>
<dbReference type="SMART" id="SM01375">
    <property type="entry name" value="Dynein_light"/>
    <property type="match status" value="1"/>
</dbReference>
<evidence type="ECO:0000313" key="1">
    <source>
        <dbReference type="EMBL" id="CAD7660572.1"/>
    </source>
</evidence>
<dbReference type="OrthoDB" id="6506853at2759"/>
<reference evidence="1" key="1">
    <citation type="submission" date="2020-11" db="EMBL/GenBank/DDBJ databases">
        <authorList>
            <person name="Tran Van P."/>
        </authorList>
    </citation>
    <scope>NUCLEOTIDE SEQUENCE</scope>
</reference>
<proteinExistence type="predicted"/>
<dbReference type="GO" id="GO:0007017">
    <property type="term" value="P:microtubule-based process"/>
    <property type="evidence" value="ECO:0007669"/>
    <property type="project" value="InterPro"/>
</dbReference>
<dbReference type="Gene3D" id="3.30.740.10">
    <property type="entry name" value="Protein Inhibitor Of Neuronal Nitric Oxide Synthase"/>
    <property type="match status" value="1"/>
</dbReference>
<evidence type="ECO:0008006" key="3">
    <source>
        <dbReference type="Google" id="ProtNLM"/>
    </source>
</evidence>